<comment type="caution">
    <text evidence="3">The sequence shown here is derived from an EMBL/GenBank/DDBJ whole genome shotgun (WGS) entry which is preliminary data.</text>
</comment>
<proteinExistence type="predicted"/>
<dbReference type="Proteomes" id="UP001601976">
    <property type="component" value="Unassembled WGS sequence"/>
</dbReference>
<name>A0ABW6R7Q9_9ACTN</name>
<reference evidence="3 4" key="1">
    <citation type="submission" date="2024-10" db="EMBL/GenBank/DDBJ databases">
        <title>The Natural Products Discovery Center: Release of the First 8490 Sequenced Strains for Exploring Actinobacteria Biosynthetic Diversity.</title>
        <authorList>
            <person name="Kalkreuter E."/>
            <person name="Kautsar S.A."/>
            <person name="Yang D."/>
            <person name="Bader C.D."/>
            <person name="Teijaro C.N."/>
            <person name="Fluegel L."/>
            <person name="Davis C.M."/>
            <person name="Simpson J.R."/>
            <person name="Lauterbach L."/>
            <person name="Steele A.D."/>
            <person name="Gui C."/>
            <person name="Meng S."/>
            <person name="Li G."/>
            <person name="Viehrig K."/>
            <person name="Ye F."/>
            <person name="Su P."/>
            <person name="Kiefer A.F."/>
            <person name="Nichols A."/>
            <person name="Cepeda A.J."/>
            <person name="Yan W."/>
            <person name="Fan B."/>
            <person name="Jiang Y."/>
            <person name="Adhikari A."/>
            <person name="Zheng C.-J."/>
            <person name="Schuster L."/>
            <person name="Cowan T.M."/>
            <person name="Smanski M.J."/>
            <person name="Chevrette M.G."/>
            <person name="De Carvalho L.P.S."/>
            <person name="Shen B."/>
        </authorList>
    </citation>
    <scope>NUCLEOTIDE SEQUENCE [LARGE SCALE GENOMIC DNA]</scope>
    <source>
        <strain evidence="3 4">NPDC003029</strain>
    </source>
</reference>
<gene>
    <name evidence="3" type="ORF">ACFYWW_02140</name>
</gene>
<keyword evidence="2" id="KW-0812">Transmembrane</keyword>
<evidence type="ECO:0000313" key="4">
    <source>
        <dbReference type="Proteomes" id="UP001601976"/>
    </source>
</evidence>
<organism evidence="3 4">
    <name type="scientific">Streptomyces flavidovirens</name>
    <dbReference type="NCBI Taxonomy" id="67298"/>
    <lineage>
        <taxon>Bacteria</taxon>
        <taxon>Bacillati</taxon>
        <taxon>Actinomycetota</taxon>
        <taxon>Actinomycetes</taxon>
        <taxon>Kitasatosporales</taxon>
        <taxon>Streptomycetaceae</taxon>
        <taxon>Streptomyces</taxon>
    </lineage>
</organism>
<accession>A0ABW6R7Q9</accession>
<protein>
    <submittedName>
        <fullName evidence="3">Uncharacterized protein</fullName>
    </submittedName>
</protein>
<keyword evidence="2" id="KW-1133">Transmembrane helix</keyword>
<dbReference type="RefSeq" id="WP_355716353.1">
    <property type="nucleotide sequence ID" value="NZ_JBEXNP010000004.1"/>
</dbReference>
<feature type="region of interest" description="Disordered" evidence="1">
    <location>
        <begin position="511"/>
        <end position="532"/>
    </location>
</feature>
<keyword evidence="4" id="KW-1185">Reference proteome</keyword>
<evidence type="ECO:0000313" key="3">
    <source>
        <dbReference type="EMBL" id="MFF3337526.1"/>
    </source>
</evidence>
<dbReference type="InterPro" id="IPR028082">
    <property type="entry name" value="Peripla_BP_I"/>
</dbReference>
<sequence>MTQLQDSSPRARPGVGPLTLVVSLLVLAGLGFLLREPLGDAWPDGCGERLEKLGGECVGVTDGSHVFMDELAEVSARIKEENRRVEKKPHVTIALMIPMASDHADVRKMILHEVQGAYIAQYRANNDPDESGDPPAIRMVLAHPGKTREEWRPVTEELARMAKSPEDNLRVVFGFDLSVQSTKDAIDDLTNNKGIPVVGGALTGGIGNPDIDHIRYKGFARVVPDNAEQADALALYDKKRDPKRAILVEDRREKDDYVRSLREAFERRLRGSPRDPLSFVSPGPDDESGLSAEFRRMTTNICATTPPVDTVYFAGRPVHLRQFVNALAVHRPCGDRDFTVVSGSGASTLYADEKLDWEALRGDTSTGRRQVVVQYTSVAHPDSWVSKKAPATGGSAGPVQKLRRCLEGKPPCAEAVPMGPADISDSRTISAHDSAWTAIRGIRIHAEGTDGLPSLRDIRNDWDGLQGVDKVEGASGWICLDGAGNPYNKAVAVVRLNPFEKKPQFVDLAWPRGAPPARDPRNTGACQIPRQR</sequence>
<dbReference type="Gene3D" id="3.40.50.2300">
    <property type="match status" value="1"/>
</dbReference>
<keyword evidence="2" id="KW-0472">Membrane</keyword>
<dbReference type="SUPFAM" id="SSF53822">
    <property type="entry name" value="Periplasmic binding protein-like I"/>
    <property type="match status" value="1"/>
</dbReference>
<evidence type="ECO:0000256" key="2">
    <source>
        <dbReference type="SAM" id="Phobius"/>
    </source>
</evidence>
<feature type="transmembrane region" description="Helical" evidence="2">
    <location>
        <begin position="15"/>
        <end position="34"/>
    </location>
</feature>
<evidence type="ECO:0000256" key="1">
    <source>
        <dbReference type="SAM" id="MobiDB-lite"/>
    </source>
</evidence>
<dbReference type="EMBL" id="JBIAPK010000001">
    <property type="protein sequence ID" value="MFF3337526.1"/>
    <property type="molecule type" value="Genomic_DNA"/>
</dbReference>